<evidence type="ECO:0000313" key="2">
    <source>
        <dbReference type="Proteomes" id="UP000696485"/>
    </source>
</evidence>
<dbReference type="AlphaFoldDB" id="A0A9P5VPE5"/>
<sequence>MSNSTTPVQGIMLPPDKPTTLLSLSTVLLVPVQELGQEPKQEPASSPLTPLCLNPFFTSFTYESWSGIYIYYHYRDVKLTSHQNYVKYITDLNKIAKDHRYTTKTERVNADTILKKILYVCAMRALERYQCLLLLLLPRRDAHDETLTTQQNFEKYIDDIRKIQRDSQHATLTEHLAAMAAQIDASSDLFREGFEREEKDKQRLTTISQVRRQQVLDKGYQAVLRSHTGKSKHE</sequence>
<name>A0A9P5VPE5_9FUNG</name>
<gene>
    <name evidence="1" type="ORF">BG006_000481</name>
</gene>
<keyword evidence="2" id="KW-1185">Reference proteome</keyword>
<accession>A0A9P5VPE5</accession>
<dbReference type="EMBL" id="JAAAUY010000108">
    <property type="protein sequence ID" value="KAF9335263.1"/>
    <property type="molecule type" value="Genomic_DNA"/>
</dbReference>
<dbReference type="Proteomes" id="UP000696485">
    <property type="component" value="Unassembled WGS sequence"/>
</dbReference>
<protein>
    <submittedName>
        <fullName evidence="1">Uncharacterized protein</fullName>
    </submittedName>
</protein>
<evidence type="ECO:0000313" key="1">
    <source>
        <dbReference type="EMBL" id="KAF9335263.1"/>
    </source>
</evidence>
<reference evidence="1" key="1">
    <citation type="journal article" date="2020" name="Fungal Divers.">
        <title>Resolving the Mortierellaceae phylogeny through synthesis of multi-gene phylogenetics and phylogenomics.</title>
        <authorList>
            <person name="Vandepol N."/>
            <person name="Liber J."/>
            <person name="Desiro A."/>
            <person name="Na H."/>
            <person name="Kennedy M."/>
            <person name="Barry K."/>
            <person name="Grigoriev I.V."/>
            <person name="Miller A.N."/>
            <person name="O'Donnell K."/>
            <person name="Stajich J.E."/>
            <person name="Bonito G."/>
        </authorList>
    </citation>
    <scope>NUCLEOTIDE SEQUENCE</scope>
    <source>
        <strain evidence="1">NVP1</strain>
    </source>
</reference>
<organism evidence="1 2">
    <name type="scientific">Podila minutissima</name>
    <dbReference type="NCBI Taxonomy" id="64525"/>
    <lineage>
        <taxon>Eukaryota</taxon>
        <taxon>Fungi</taxon>
        <taxon>Fungi incertae sedis</taxon>
        <taxon>Mucoromycota</taxon>
        <taxon>Mortierellomycotina</taxon>
        <taxon>Mortierellomycetes</taxon>
        <taxon>Mortierellales</taxon>
        <taxon>Mortierellaceae</taxon>
        <taxon>Podila</taxon>
    </lineage>
</organism>
<proteinExistence type="predicted"/>
<comment type="caution">
    <text evidence="1">The sequence shown here is derived from an EMBL/GenBank/DDBJ whole genome shotgun (WGS) entry which is preliminary data.</text>
</comment>